<dbReference type="EMBL" id="BAAAYX010000023">
    <property type="protein sequence ID" value="GAA3717177.1"/>
    <property type="molecule type" value="Genomic_DNA"/>
</dbReference>
<feature type="compositionally biased region" description="Polar residues" evidence="1">
    <location>
        <begin position="433"/>
        <end position="445"/>
    </location>
</feature>
<dbReference type="PANTHER" id="PTHR36932:SF1">
    <property type="entry name" value="CAPSULAR POLYSACCHARIDE BIOSYNTHESIS PROTEIN"/>
    <property type="match status" value="1"/>
</dbReference>
<evidence type="ECO:0000256" key="1">
    <source>
        <dbReference type="SAM" id="MobiDB-lite"/>
    </source>
</evidence>
<gene>
    <name evidence="2" type="ORF">GCM10022204_41360</name>
</gene>
<dbReference type="Proteomes" id="UP001500051">
    <property type="component" value="Unassembled WGS sequence"/>
</dbReference>
<name>A0ABP7EH75_9ACTN</name>
<comment type="caution">
    <text evidence="2">The sequence shown here is derived from an EMBL/GenBank/DDBJ whole genome shotgun (WGS) entry which is preliminary data.</text>
</comment>
<dbReference type="Gene3D" id="3.40.50.12780">
    <property type="entry name" value="N-terminal domain of ligase-like"/>
    <property type="match status" value="1"/>
</dbReference>
<dbReference type="PANTHER" id="PTHR36932">
    <property type="entry name" value="CAPSULAR POLYSACCHARIDE BIOSYNTHESIS PROTEIN"/>
    <property type="match status" value="1"/>
</dbReference>
<proteinExistence type="predicted"/>
<feature type="region of interest" description="Disordered" evidence="1">
    <location>
        <begin position="433"/>
        <end position="462"/>
    </location>
</feature>
<accession>A0ABP7EH75</accession>
<keyword evidence="3" id="KW-1185">Reference proteome</keyword>
<evidence type="ECO:0000313" key="3">
    <source>
        <dbReference type="Proteomes" id="UP001500051"/>
    </source>
</evidence>
<evidence type="ECO:0000313" key="2">
    <source>
        <dbReference type="EMBL" id="GAA3717177.1"/>
    </source>
</evidence>
<dbReference type="RefSeq" id="WP_344814369.1">
    <property type="nucleotide sequence ID" value="NZ_BAAAYX010000023.1"/>
</dbReference>
<protein>
    <submittedName>
        <fullName evidence="2">Coenzyme F390 synthetase</fullName>
    </submittedName>
</protein>
<organism evidence="2 3">
    <name type="scientific">Microlunatus aurantiacus</name>
    <dbReference type="NCBI Taxonomy" id="446786"/>
    <lineage>
        <taxon>Bacteria</taxon>
        <taxon>Bacillati</taxon>
        <taxon>Actinomycetota</taxon>
        <taxon>Actinomycetes</taxon>
        <taxon>Propionibacteriales</taxon>
        <taxon>Propionibacteriaceae</taxon>
        <taxon>Microlunatus</taxon>
    </lineage>
</organism>
<dbReference type="InterPro" id="IPR053158">
    <property type="entry name" value="CapK_Type1_Caps_Biosynth"/>
</dbReference>
<reference evidence="3" key="1">
    <citation type="journal article" date="2019" name="Int. J. Syst. Evol. Microbiol.">
        <title>The Global Catalogue of Microorganisms (GCM) 10K type strain sequencing project: providing services to taxonomists for standard genome sequencing and annotation.</title>
        <authorList>
            <consortium name="The Broad Institute Genomics Platform"/>
            <consortium name="The Broad Institute Genome Sequencing Center for Infectious Disease"/>
            <person name="Wu L."/>
            <person name="Ma J."/>
        </authorList>
    </citation>
    <scope>NUCLEOTIDE SEQUENCE [LARGE SCALE GENOMIC DNA]</scope>
    <source>
        <strain evidence="3">JCM 16548</strain>
    </source>
</reference>
<sequence>MRDHPLQLVLDTRRAQHEGPAGLARRQQTRLAELVAFARRTSPTYRTRYRGLPDRIEDPALLPVVDKPTLMAEFDDWVTDPTVTADTVQVFADDPRRIGQPFLGRYTLTTTSGTTGTRGLFLLDHTSLSVAGVVMLRALTHWLSRPDLARVLRGGGRIAMVMATGGHFASAVAAARLRSSPVRRRLISVMSVHSPLPELVDQLNRVQPAILTPYASIAALLAGEQHAGRLRIRPAVIVLAAEGLPPADYDRIEAAFPTAAVVSSYAATECPFLSFSCPERWLHVNSDWVIVEPVTADHQPVLPGELSDTVLISNLANRIQPILRYDLGDRVMQRPDPCPCGLPFPAVRVHGRTADFLTIPRQNGDPAVVPALAFATLIDQTAGIDQAQIVQTSPTELSVRLRTRPDAQLDPTWNALAAALRRLLDDQGLSHVTLSQDHQTPQPTSGGKYRSLIPLTQPTTPP</sequence>
<dbReference type="SUPFAM" id="SSF56801">
    <property type="entry name" value="Acetyl-CoA synthetase-like"/>
    <property type="match status" value="1"/>
</dbReference>
<dbReference type="InterPro" id="IPR042099">
    <property type="entry name" value="ANL_N_sf"/>
</dbReference>